<protein>
    <recommendedName>
        <fullName evidence="4">FHA domain-containing protein</fullName>
    </recommendedName>
</protein>
<accession>A0A409WK11</accession>
<feature type="compositionally biased region" description="Low complexity" evidence="1">
    <location>
        <begin position="513"/>
        <end position="523"/>
    </location>
</feature>
<proteinExistence type="predicted"/>
<feature type="compositionally biased region" description="Basic and acidic residues" evidence="1">
    <location>
        <begin position="925"/>
        <end position="939"/>
    </location>
</feature>
<feature type="compositionally biased region" description="Polar residues" evidence="1">
    <location>
        <begin position="1002"/>
        <end position="1013"/>
    </location>
</feature>
<sequence length="1085" mass="120319">MWVITGPFDGEVTGEVGFEKSKLLKPSTTYALGRKDKDLIVNSKKISQNHCDFIVGEHTVDHVDDYNFKPTLEILNRNNKDKSYQITRNEQQTINVNPSEKVLMESGDSIVLVSGTIVKVEWRPICVFYPPSRSKSSVSSTILNGCASLGIKLSQKMHENITHHLAAHYVANLTMAASLLNLTRFVKPEWLNEILRLAALPRNDENATGTSLEDNFILPLETKFRPSFSPSLLPKQKAFDVWEPNEERVNFFKSFRFICMQEKATEMESDIREAIDRGGGSFETFNITEGLPKFHRVLSRSQAKEGKKTIVVGDIDSLQTAVGNLGWTKFVSEARSYSTDIFAPAKIIQSVIEIDASLLEVTTADSPPRSSPLPDKVPNSIPEEPSMQPDAASPSKRLLGRWASRRNREPTVVPEPESPPRRRPLRRVTTPSPEPESPPRRRPLRRVTTPSPERSVPPEPENPPRRVLVRRRFGRSREPSADVPEPPSPPRRVPTRRVGLEGRPIITGLEDPSSIIDSDTSTSMKKKTPPPTRRGYAAFLDMDDDDEDAERHKRLKRRMAAMNESESTTMGTTGIAETLPEPPLKKFKALFEASNPTADALAHFTEALADPDLDVEAIVNSQTQTQTDTQGLGKGGRSARGMGVSSLAILREEEEETQARPAPRDLQGTKRPRLDSVDESVGMEIDAGSSRSRASSSAGVGASAGASAAKRRAVENVNAVQRTTSEAPAAGAPKTAVGATNKPPSTFNSREEKGKAKEREKEKDKQISTATSKPDTDDAFLKAIASTKRGKKTEDEFDREFNKLKIRKPGLDEGRRDPEEEWAVLKDFEDDTNVRGNFMVIVDLEPYKKDPVAIEAARQRHSNPAWDGLPNFKKFKQKAPSAPRPKIELFVSQDNDYGMGPSYWKSGNSQHTQGYTQMDTQYDMDSQHPKSRKADKSQLIDDFEDEDDGFSTGRRSRKPPSKAESGASSSRRVTTSKAKAPAKNALFLDSDEDIQEIDEQSVAQGSRARSSRYTQDDSDFDLDQTLQSSAEMKRKAKAKAPVGSRRTTTRTAKGPTKHAPAPVMMDDDSDDAVFKGFSGRKKVGR</sequence>
<feature type="compositionally biased region" description="Low complexity" evidence="1">
    <location>
        <begin position="622"/>
        <end position="631"/>
    </location>
</feature>
<dbReference type="InParanoid" id="A0A409WK11"/>
<evidence type="ECO:0000313" key="2">
    <source>
        <dbReference type="EMBL" id="PPQ78893.1"/>
    </source>
</evidence>
<dbReference type="OrthoDB" id="552194at2759"/>
<comment type="caution">
    <text evidence="2">The sequence shown here is derived from an EMBL/GenBank/DDBJ whole genome shotgun (WGS) entry which is preliminary data.</text>
</comment>
<feature type="compositionally biased region" description="Polar residues" evidence="1">
    <location>
        <begin position="905"/>
        <end position="924"/>
    </location>
</feature>
<dbReference type="GO" id="GO:0007095">
    <property type="term" value="P:mitotic G2 DNA damage checkpoint signaling"/>
    <property type="evidence" value="ECO:0007669"/>
    <property type="project" value="InterPro"/>
</dbReference>
<feature type="compositionally biased region" description="Acidic residues" evidence="1">
    <location>
        <begin position="989"/>
        <end position="999"/>
    </location>
</feature>
<feature type="region of interest" description="Disordered" evidence="1">
    <location>
        <begin position="363"/>
        <end position="580"/>
    </location>
</feature>
<dbReference type="PANTHER" id="PTHR12162:SF0">
    <property type="entry name" value="NIBRIN"/>
    <property type="match status" value="1"/>
</dbReference>
<feature type="compositionally biased region" description="Low complexity" evidence="1">
    <location>
        <begin position="687"/>
        <end position="708"/>
    </location>
</feature>
<evidence type="ECO:0000256" key="1">
    <source>
        <dbReference type="SAM" id="MobiDB-lite"/>
    </source>
</evidence>
<feature type="region of interest" description="Disordered" evidence="1">
    <location>
        <begin position="622"/>
        <end position="796"/>
    </location>
</feature>
<dbReference type="GO" id="GO:0000724">
    <property type="term" value="P:double-strand break repair via homologous recombination"/>
    <property type="evidence" value="ECO:0007669"/>
    <property type="project" value="TreeGrafter"/>
</dbReference>
<feature type="compositionally biased region" description="Polar residues" evidence="1">
    <location>
        <begin position="966"/>
        <end position="977"/>
    </location>
</feature>
<feature type="compositionally biased region" description="Basic and acidic residues" evidence="1">
    <location>
        <begin position="749"/>
        <end position="766"/>
    </location>
</feature>
<dbReference type="GO" id="GO:0030870">
    <property type="term" value="C:Mre11 complex"/>
    <property type="evidence" value="ECO:0007669"/>
    <property type="project" value="InterPro"/>
</dbReference>
<evidence type="ECO:0000313" key="3">
    <source>
        <dbReference type="Proteomes" id="UP000283269"/>
    </source>
</evidence>
<feature type="region of interest" description="Disordered" evidence="1">
    <location>
        <begin position="898"/>
        <end position="1070"/>
    </location>
</feature>
<dbReference type="InterPro" id="IPR040227">
    <property type="entry name" value="Nibrin-rel"/>
</dbReference>
<dbReference type="PANTHER" id="PTHR12162">
    <property type="entry name" value="NIBRIN-RELATED"/>
    <property type="match status" value="1"/>
</dbReference>
<gene>
    <name evidence="2" type="ORF">CVT25_002381</name>
</gene>
<organism evidence="2 3">
    <name type="scientific">Psilocybe cyanescens</name>
    <dbReference type="NCBI Taxonomy" id="93625"/>
    <lineage>
        <taxon>Eukaryota</taxon>
        <taxon>Fungi</taxon>
        <taxon>Dikarya</taxon>
        <taxon>Basidiomycota</taxon>
        <taxon>Agaricomycotina</taxon>
        <taxon>Agaricomycetes</taxon>
        <taxon>Agaricomycetidae</taxon>
        <taxon>Agaricales</taxon>
        <taxon>Agaricineae</taxon>
        <taxon>Strophariaceae</taxon>
        <taxon>Psilocybe</taxon>
    </lineage>
</organism>
<feature type="region of interest" description="Disordered" evidence="1">
    <location>
        <begin position="863"/>
        <end position="885"/>
    </location>
</feature>
<keyword evidence="3" id="KW-1185">Reference proteome</keyword>
<reference evidence="2 3" key="1">
    <citation type="journal article" date="2018" name="Evol. Lett.">
        <title>Horizontal gene cluster transfer increased hallucinogenic mushroom diversity.</title>
        <authorList>
            <person name="Reynolds H.T."/>
            <person name="Vijayakumar V."/>
            <person name="Gluck-Thaler E."/>
            <person name="Korotkin H.B."/>
            <person name="Matheny P.B."/>
            <person name="Slot J.C."/>
        </authorList>
    </citation>
    <scope>NUCLEOTIDE SEQUENCE [LARGE SCALE GENOMIC DNA]</scope>
    <source>
        <strain evidence="2 3">2631</strain>
    </source>
</reference>
<dbReference type="Proteomes" id="UP000283269">
    <property type="component" value="Unassembled WGS sequence"/>
</dbReference>
<name>A0A409WK11_PSICY</name>
<evidence type="ECO:0008006" key="4">
    <source>
        <dbReference type="Google" id="ProtNLM"/>
    </source>
</evidence>
<dbReference type="AlphaFoldDB" id="A0A409WK11"/>
<dbReference type="EMBL" id="NHYD01003401">
    <property type="protein sequence ID" value="PPQ78893.1"/>
    <property type="molecule type" value="Genomic_DNA"/>
</dbReference>
<dbReference type="GO" id="GO:0003684">
    <property type="term" value="F:damaged DNA binding"/>
    <property type="evidence" value="ECO:0007669"/>
    <property type="project" value="TreeGrafter"/>
</dbReference>